<keyword evidence="3" id="KW-1185">Reference proteome</keyword>
<dbReference type="InParanoid" id="A0A4Q1BFY3"/>
<reference evidence="2 3" key="1">
    <citation type="submission" date="2016-06" db="EMBL/GenBank/DDBJ databases">
        <title>Evolution of pathogenesis and genome organization in the Tremellales.</title>
        <authorList>
            <person name="Cuomo C."/>
            <person name="Litvintseva A."/>
            <person name="Heitman J."/>
            <person name="Chen Y."/>
            <person name="Sun S."/>
            <person name="Springer D."/>
            <person name="Dromer F."/>
            <person name="Young S."/>
            <person name="Zeng Q."/>
            <person name="Chapman S."/>
            <person name="Gujja S."/>
            <person name="Saif S."/>
            <person name="Birren B."/>
        </authorList>
    </citation>
    <scope>NUCLEOTIDE SEQUENCE [LARGE SCALE GENOMIC DNA]</scope>
    <source>
        <strain evidence="2 3">ATCC 28783</strain>
    </source>
</reference>
<feature type="compositionally biased region" description="Polar residues" evidence="1">
    <location>
        <begin position="62"/>
        <end position="86"/>
    </location>
</feature>
<evidence type="ECO:0000313" key="3">
    <source>
        <dbReference type="Proteomes" id="UP000289152"/>
    </source>
</evidence>
<evidence type="ECO:0000256" key="1">
    <source>
        <dbReference type="SAM" id="MobiDB-lite"/>
    </source>
</evidence>
<dbReference type="Proteomes" id="UP000289152">
    <property type="component" value="Unassembled WGS sequence"/>
</dbReference>
<comment type="caution">
    <text evidence="2">The sequence shown here is derived from an EMBL/GenBank/DDBJ whole genome shotgun (WGS) entry which is preliminary data.</text>
</comment>
<accession>A0A4Q1BFY3</accession>
<protein>
    <submittedName>
        <fullName evidence="2">Uncharacterized protein</fullName>
    </submittedName>
</protein>
<sequence length="495" mass="55281">MSNPNPPLSRLPPGAWQPQVTNSTVPRTTHRPPPVPGDDDSGSESGSETGRSDDYSYRLGRRQSTGRTSPDASQAATQLGPSSTSRRFTDSPPPFDRLTIEGEGSANTRSTRPLGTGRAGESVDPIMESLERIIVWPQGDGIPPWATDAKQSWAHDQKWTAWVFMSVVKKSISERLVDFSGERTKQHDRERAESGNHNHCYRSHKQIEACLTDQVLSYIQNRMTASLPKSTLHDRGDGDQVLRLQTMFIGVDRFDKKMAAEIFVDRIGQVVYAPDEGFSPSGDVSGSRTDGHGHKHRPRPSHSTSHGVSGGESLIPLVYPGGWASKERQRVETAPISAQWTYFKGFTVYRAPTRPSWLQNCTLDHHDGNYCANGYDAYFTLINEMTALLERCLNDTWSDQRSIEQTPDHPNQTMQTPEISKNQVLLNLGNRLVEVLDNDRIQRSELRKRPIQLTSLGVDVKRLPGTQTARAKIQGTIILNTQPYKLHEVEDGPWP</sequence>
<feature type="region of interest" description="Disordered" evidence="1">
    <location>
        <begin position="1"/>
        <end position="121"/>
    </location>
</feature>
<dbReference type="VEuPathDB" id="FungiDB:TREMEDRAFT_66363"/>
<evidence type="ECO:0000313" key="2">
    <source>
        <dbReference type="EMBL" id="RXK35563.1"/>
    </source>
</evidence>
<dbReference type="EMBL" id="SDIL01000131">
    <property type="protein sequence ID" value="RXK35563.1"/>
    <property type="molecule type" value="Genomic_DNA"/>
</dbReference>
<dbReference type="AlphaFoldDB" id="A0A4Q1BFY3"/>
<name>A0A4Q1BFY3_TREME</name>
<proteinExistence type="predicted"/>
<gene>
    <name evidence="2" type="ORF">M231_07195</name>
</gene>
<feature type="region of interest" description="Disordered" evidence="1">
    <location>
        <begin position="278"/>
        <end position="313"/>
    </location>
</feature>
<feature type="compositionally biased region" description="Pro residues" evidence="1">
    <location>
        <begin position="1"/>
        <end position="10"/>
    </location>
</feature>
<organism evidence="2 3">
    <name type="scientific">Tremella mesenterica</name>
    <name type="common">Jelly fungus</name>
    <dbReference type="NCBI Taxonomy" id="5217"/>
    <lineage>
        <taxon>Eukaryota</taxon>
        <taxon>Fungi</taxon>
        <taxon>Dikarya</taxon>
        <taxon>Basidiomycota</taxon>
        <taxon>Agaricomycotina</taxon>
        <taxon>Tremellomycetes</taxon>
        <taxon>Tremellales</taxon>
        <taxon>Tremellaceae</taxon>
        <taxon>Tremella</taxon>
    </lineage>
</organism>